<keyword evidence="5" id="KW-0472">Membrane</keyword>
<evidence type="ECO:0000256" key="5">
    <source>
        <dbReference type="SAM" id="Phobius"/>
    </source>
</evidence>
<accession>A0A9D7XG92</accession>
<evidence type="ECO:0000259" key="6">
    <source>
        <dbReference type="PROSITE" id="PS51352"/>
    </source>
</evidence>
<keyword evidence="2 3" id="KW-0186">Copper</keyword>
<dbReference type="Proteomes" id="UP000808349">
    <property type="component" value="Unassembled WGS sequence"/>
</dbReference>
<feature type="transmembrane region" description="Helical" evidence="5">
    <location>
        <begin position="495"/>
        <end position="513"/>
    </location>
</feature>
<feature type="binding site" evidence="3">
    <location>
        <position position="269"/>
    </location>
    <ligand>
        <name>Cu cation</name>
        <dbReference type="ChEBI" id="CHEBI:23378"/>
    </ligand>
</feature>
<dbReference type="InterPro" id="IPR036249">
    <property type="entry name" value="Thioredoxin-like_sf"/>
</dbReference>
<protein>
    <submittedName>
        <fullName evidence="7">SCO family protein</fullName>
    </submittedName>
</protein>
<dbReference type="Pfam" id="PF02630">
    <property type="entry name" value="SCO1-SenC"/>
    <property type="match status" value="1"/>
</dbReference>
<comment type="similarity">
    <text evidence="1">Belongs to the SCO1/2 family.</text>
</comment>
<evidence type="ECO:0000256" key="3">
    <source>
        <dbReference type="PIRSR" id="PIRSR603782-1"/>
    </source>
</evidence>
<evidence type="ECO:0000256" key="4">
    <source>
        <dbReference type="PIRSR" id="PIRSR603782-2"/>
    </source>
</evidence>
<feature type="binding site" evidence="3">
    <location>
        <position position="263"/>
    </location>
    <ligand>
        <name>Cu cation</name>
        <dbReference type="ChEBI" id="CHEBI:23378"/>
    </ligand>
</feature>
<dbReference type="PROSITE" id="PS51352">
    <property type="entry name" value="THIOREDOXIN_2"/>
    <property type="match status" value="1"/>
</dbReference>
<feature type="binding site" evidence="3">
    <location>
        <position position="355"/>
    </location>
    <ligand>
        <name>Cu cation</name>
        <dbReference type="ChEBI" id="CHEBI:23378"/>
    </ligand>
</feature>
<name>A0A9D7XG92_9BACT</name>
<organism evidence="7 8">
    <name type="scientific">Candidatus Defluviibacterium haderslevense</name>
    <dbReference type="NCBI Taxonomy" id="2981993"/>
    <lineage>
        <taxon>Bacteria</taxon>
        <taxon>Pseudomonadati</taxon>
        <taxon>Bacteroidota</taxon>
        <taxon>Saprospiria</taxon>
        <taxon>Saprospirales</taxon>
        <taxon>Saprospiraceae</taxon>
        <taxon>Candidatus Defluviibacterium</taxon>
    </lineage>
</organism>
<keyword evidence="4" id="KW-1015">Disulfide bond</keyword>
<reference evidence="7 8" key="1">
    <citation type="submission" date="2020-10" db="EMBL/GenBank/DDBJ databases">
        <title>Connecting structure to function with the recovery of over 1000 high-quality activated sludge metagenome-assembled genomes encoding full-length rRNA genes using long-read sequencing.</title>
        <authorList>
            <person name="Singleton C.M."/>
            <person name="Petriglieri F."/>
            <person name="Kristensen J.M."/>
            <person name="Kirkegaard R.H."/>
            <person name="Michaelsen T.Y."/>
            <person name="Andersen M.H."/>
            <person name="Karst S.M."/>
            <person name="Dueholm M.S."/>
            <person name="Nielsen P.H."/>
            <person name="Albertsen M."/>
        </authorList>
    </citation>
    <scope>NUCLEOTIDE SEQUENCE [LARGE SCALE GENOMIC DNA]</scope>
    <source>
        <strain evidence="7">Ribe_18-Q3-R11-54_BAT3C.373</strain>
    </source>
</reference>
<gene>
    <name evidence="7" type="ORF">IPO85_18690</name>
</gene>
<dbReference type="EMBL" id="JADKFW010000021">
    <property type="protein sequence ID" value="MBK9719501.1"/>
    <property type="molecule type" value="Genomic_DNA"/>
</dbReference>
<feature type="transmembrane region" description="Helical" evidence="5">
    <location>
        <begin position="409"/>
        <end position="434"/>
    </location>
</feature>
<feature type="disulfide bond" description="Redox-active" evidence="4">
    <location>
        <begin position="263"/>
        <end position="269"/>
    </location>
</feature>
<feature type="domain" description="Thioredoxin" evidence="6">
    <location>
        <begin position="224"/>
        <end position="391"/>
    </location>
</feature>
<evidence type="ECO:0000256" key="1">
    <source>
        <dbReference type="ARBA" id="ARBA00010996"/>
    </source>
</evidence>
<evidence type="ECO:0000313" key="8">
    <source>
        <dbReference type="Proteomes" id="UP000808349"/>
    </source>
</evidence>
<dbReference type="GO" id="GO:0046872">
    <property type="term" value="F:metal ion binding"/>
    <property type="evidence" value="ECO:0007669"/>
    <property type="project" value="UniProtKB-KW"/>
</dbReference>
<evidence type="ECO:0000256" key="2">
    <source>
        <dbReference type="ARBA" id="ARBA00023008"/>
    </source>
</evidence>
<feature type="transmembrane region" description="Helical" evidence="5">
    <location>
        <begin position="446"/>
        <end position="463"/>
    </location>
</feature>
<comment type="caution">
    <text evidence="7">The sequence shown here is derived from an EMBL/GenBank/DDBJ whole genome shotgun (WGS) entry which is preliminary data.</text>
</comment>
<dbReference type="InterPro" id="IPR013766">
    <property type="entry name" value="Thioredoxin_domain"/>
</dbReference>
<dbReference type="Gene3D" id="3.40.30.10">
    <property type="entry name" value="Glutaredoxin"/>
    <property type="match status" value="1"/>
</dbReference>
<keyword evidence="5" id="KW-0812">Transmembrane</keyword>
<dbReference type="AlphaFoldDB" id="A0A9D7XG92"/>
<sequence length="548" mass="62970">MKMYSSNLNKEEIFTFNSTEEEVGNFIDKVRSGELPRSLLIDFLSERHPVFVERPNYQMNRIRGYVMASFLKLGLPDSALTFVLDELQNGKHAYLVGAAAQGLRGYNQQRPQFVGFLLQALSNIRYHDDSINLDVFKPSWPLEHPTTAKREIFLTFQWLKGYAISAIPELRSFLNNPYDFDAETSQEIQKAIESIESDNRKLDLSCCELEYKEDLNFSWCKLKRRNIKSIGHLEVENQEGMVQPLKEFIGQKTTVIAFFYTRCMNPNKCTLTINKLGWLEKEIFKSKLQENVNLLAFTYDPNYDTAAIMLTFGENRGMNFGPNVHMLRTVTKEFSLLSDFFELGVNYVSSTINQHRLELFLVDARGNIKTTYTRLQWEVDMVQEDIMRLLKNSNRFDKLSRTLNSVHQVVFPLVLAFFPKCPVCWGVYLSAFGITSLKSIPYSPWLIPWIIIAILINLIILLGRAKARNGLIPFWISLVGAILLIIPGYVFSIKLYSTLGILLIICGALLNSLSFKNWLKLKNLTNGIFCLGKITFLKLKVVSSTNER</sequence>
<keyword evidence="5" id="KW-1133">Transmembrane helix</keyword>
<dbReference type="SUPFAM" id="SSF52833">
    <property type="entry name" value="Thioredoxin-like"/>
    <property type="match status" value="1"/>
</dbReference>
<keyword evidence="3" id="KW-0479">Metal-binding</keyword>
<dbReference type="InterPro" id="IPR003782">
    <property type="entry name" value="SCO1/SenC"/>
</dbReference>
<proteinExistence type="inferred from homology"/>
<evidence type="ECO:0000313" key="7">
    <source>
        <dbReference type="EMBL" id="MBK9719501.1"/>
    </source>
</evidence>
<feature type="transmembrane region" description="Helical" evidence="5">
    <location>
        <begin position="470"/>
        <end position="489"/>
    </location>
</feature>